<reference evidence="13 14" key="1">
    <citation type="submission" date="2024-02" db="EMBL/GenBank/DDBJ databases">
        <authorList>
            <person name="Daric V."/>
            <person name="Darras S."/>
        </authorList>
    </citation>
    <scope>NUCLEOTIDE SEQUENCE [LARGE SCALE GENOMIC DNA]</scope>
</reference>
<gene>
    <name evidence="12" type="ORF">CVLEPA_LOCUS16469</name>
    <name evidence="13" type="ORF">CVLEPA_LOCUS29553</name>
</gene>
<sequence>MASAEISIRTPVARHNVNPIKNLPKPNCLSQLMQGLRCIFEDEHIDVDTVKTYMASYNSTKEDWGDRTLFDAHRYTRNLIDEGNGKFNLILLCWGQGHKSCIHDHANAHCFMKVLDGTLLETMYSWPGEHDGSPMLPRGSSSVEKNDVVYINDSIGLHRIENKSSTGPAVSLHLYCPPFQMCKVFDEQSGNSVKCNVTFHSKYDKKVCCRHLKKERN</sequence>
<evidence type="ECO:0000256" key="9">
    <source>
        <dbReference type="ARBA" id="ARBA00024284"/>
    </source>
</evidence>
<dbReference type="InterPro" id="IPR014710">
    <property type="entry name" value="RmlC-like_jellyroll"/>
</dbReference>
<evidence type="ECO:0000313" key="12">
    <source>
        <dbReference type="EMBL" id="CAK8685335.1"/>
    </source>
</evidence>
<protein>
    <recommendedName>
        <fullName evidence="11">Cysteine dioxygenase</fullName>
        <ecNumber evidence="11">1.13.11.20</ecNumber>
    </recommendedName>
</protein>
<keyword evidence="6 11" id="KW-0223">Dioxygenase</keyword>
<evidence type="ECO:0000256" key="4">
    <source>
        <dbReference type="ARBA" id="ARBA00022723"/>
    </source>
</evidence>
<keyword evidence="8 11" id="KW-0408">Iron</keyword>
<keyword evidence="14" id="KW-1185">Reference proteome</keyword>
<evidence type="ECO:0000256" key="8">
    <source>
        <dbReference type="ARBA" id="ARBA00023004"/>
    </source>
</evidence>
<dbReference type="CDD" id="cd10548">
    <property type="entry name" value="cupin_CDO"/>
    <property type="match status" value="1"/>
</dbReference>
<dbReference type="EMBL" id="CAWYQH010000152">
    <property type="protein sequence ID" value="CAK8696397.1"/>
    <property type="molecule type" value="Genomic_DNA"/>
</dbReference>
<keyword evidence="4 11" id="KW-0479">Metal-binding</keyword>
<comment type="cofactor">
    <cofactor evidence="11">
        <name>Fe cation</name>
        <dbReference type="ChEBI" id="CHEBI:24875"/>
    </cofactor>
    <text evidence="11">Binds 1 Fe cation per subunit.</text>
</comment>
<comment type="similarity">
    <text evidence="3 11">Belongs to the cysteine dioxygenase family.</text>
</comment>
<dbReference type="EMBL" id="CAWYQH010000099">
    <property type="protein sequence ID" value="CAK8685335.1"/>
    <property type="molecule type" value="Genomic_DNA"/>
</dbReference>
<comment type="pathway">
    <text evidence="2 11">Organosulfur biosynthesis; taurine biosynthesis; hypotaurine from L-cysteine: step 1/2.</text>
</comment>
<evidence type="ECO:0000256" key="2">
    <source>
        <dbReference type="ARBA" id="ARBA00004759"/>
    </source>
</evidence>
<comment type="function">
    <text evidence="10">Catalyzes the oxidation of cysteine to cysteine sulfinic acid with addition of molecular dioxygen.</text>
</comment>
<evidence type="ECO:0000313" key="13">
    <source>
        <dbReference type="EMBL" id="CAK8696397.1"/>
    </source>
</evidence>
<evidence type="ECO:0000256" key="10">
    <source>
        <dbReference type="ARBA" id="ARBA00033725"/>
    </source>
</evidence>
<comment type="caution">
    <text evidence="13">The sequence shown here is derived from an EMBL/GenBank/DDBJ whole genome shotgun (WGS) entry which is preliminary data.</text>
</comment>
<accession>A0ABP0GXD2</accession>
<dbReference type="PANTHER" id="PTHR12918">
    <property type="entry name" value="CYSTEINE DIOXYGENASE"/>
    <property type="match status" value="1"/>
</dbReference>
<dbReference type="SUPFAM" id="SSF51182">
    <property type="entry name" value="RmlC-like cupins"/>
    <property type="match status" value="1"/>
</dbReference>
<evidence type="ECO:0000256" key="11">
    <source>
        <dbReference type="RuleBase" id="RU366010"/>
    </source>
</evidence>
<evidence type="ECO:0000256" key="7">
    <source>
        <dbReference type="ARBA" id="ARBA00023002"/>
    </source>
</evidence>
<dbReference type="Pfam" id="PF05995">
    <property type="entry name" value="CDO_I"/>
    <property type="match status" value="1"/>
</dbReference>
<evidence type="ECO:0000256" key="6">
    <source>
        <dbReference type="ARBA" id="ARBA00022964"/>
    </source>
</evidence>
<keyword evidence="5" id="KW-0883">Thioether bond</keyword>
<evidence type="ECO:0000256" key="3">
    <source>
        <dbReference type="ARBA" id="ARBA00006622"/>
    </source>
</evidence>
<dbReference type="InterPro" id="IPR011051">
    <property type="entry name" value="RmlC_Cupin_sf"/>
</dbReference>
<dbReference type="Proteomes" id="UP001642483">
    <property type="component" value="Unassembled WGS sequence"/>
</dbReference>
<evidence type="ECO:0000313" key="14">
    <source>
        <dbReference type="Proteomes" id="UP001642483"/>
    </source>
</evidence>
<keyword evidence="7 11" id="KW-0560">Oxidoreductase</keyword>
<dbReference type="Gene3D" id="2.60.120.10">
    <property type="entry name" value="Jelly Rolls"/>
    <property type="match status" value="1"/>
</dbReference>
<comment type="cofactor">
    <cofactor evidence="1">
        <name>Ni(2+)</name>
        <dbReference type="ChEBI" id="CHEBI:49786"/>
    </cofactor>
</comment>
<dbReference type="EC" id="1.13.11.20" evidence="11"/>
<proteinExistence type="inferred from homology"/>
<organism evidence="13 14">
    <name type="scientific">Clavelina lepadiformis</name>
    <name type="common">Light-bulb sea squirt</name>
    <name type="synonym">Ascidia lepadiformis</name>
    <dbReference type="NCBI Taxonomy" id="159417"/>
    <lineage>
        <taxon>Eukaryota</taxon>
        <taxon>Metazoa</taxon>
        <taxon>Chordata</taxon>
        <taxon>Tunicata</taxon>
        <taxon>Ascidiacea</taxon>
        <taxon>Aplousobranchia</taxon>
        <taxon>Clavelinidae</taxon>
        <taxon>Clavelina</taxon>
    </lineage>
</organism>
<dbReference type="InterPro" id="IPR010300">
    <property type="entry name" value="CDO_1"/>
</dbReference>
<comment type="catalytic activity">
    <reaction evidence="9">
        <text>L-cysteine + O2 = 3-sulfino-L-alanine + H(+)</text>
        <dbReference type="Rhea" id="RHEA:20441"/>
        <dbReference type="ChEBI" id="CHEBI:15378"/>
        <dbReference type="ChEBI" id="CHEBI:15379"/>
        <dbReference type="ChEBI" id="CHEBI:35235"/>
        <dbReference type="ChEBI" id="CHEBI:61085"/>
        <dbReference type="EC" id="1.13.11.20"/>
    </reaction>
    <physiologicalReaction direction="left-to-right" evidence="9">
        <dbReference type="Rhea" id="RHEA:20442"/>
    </physiologicalReaction>
</comment>
<evidence type="ECO:0000256" key="1">
    <source>
        <dbReference type="ARBA" id="ARBA00001967"/>
    </source>
</evidence>
<evidence type="ECO:0000256" key="5">
    <source>
        <dbReference type="ARBA" id="ARBA00022784"/>
    </source>
</evidence>
<name>A0ABP0GXD2_CLALP</name>
<dbReference type="PANTHER" id="PTHR12918:SF1">
    <property type="entry name" value="CYSTEINE DIOXYGENASE TYPE 1"/>
    <property type="match status" value="1"/>
</dbReference>